<reference evidence="1" key="1">
    <citation type="submission" date="2023-11" db="EMBL/GenBank/DDBJ databases">
        <authorList>
            <person name="Poullet M."/>
        </authorList>
    </citation>
    <scope>NUCLEOTIDE SEQUENCE</scope>
    <source>
        <strain evidence="1">E1834</strain>
    </source>
</reference>
<gene>
    <name evidence="1" type="ORF">MENTE1834_LOCUS47823</name>
</gene>
<proteinExistence type="predicted"/>
<name>A0ACB1B608_MELEN</name>
<comment type="caution">
    <text evidence="1">The sequence shown here is derived from an EMBL/GenBank/DDBJ whole genome shotgun (WGS) entry which is preliminary data.</text>
</comment>
<dbReference type="Proteomes" id="UP001497535">
    <property type="component" value="Unassembled WGS sequence"/>
</dbReference>
<dbReference type="EMBL" id="CAVMJV010000203">
    <property type="protein sequence ID" value="CAK5124673.1"/>
    <property type="molecule type" value="Genomic_DNA"/>
</dbReference>
<evidence type="ECO:0000313" key="2">
    <source>
        <dbReference type="Proteomes" id="UP001497535"/>
    </source>
</evidence>
<accession>A0ACB1B608</accession>
<sequence>MIKRKNEISIKRLQLCEQYFLLMRNVETLLFECHLNIAKTRKILDIPVSFDTALSISDDKIESSQSPTVWLAFIPISIEDHSGLSFIRVMKRRMIMMCFHLIVVRKLRLQTQQGEDSQI</sequence>
<organism evidence="1 2">
    <name type="scientific">Meloidogyne enterolobii</name>
    <name type="common">Root-knot nematode worm</name>
    <name type="synonym">Meloidogyne mayaguensis</name>
    <dbReference type="NCBI Taxonomy" id="390850"/>
    <lineage>
        <taxon>Eukaryota</taxon>
        <taxon>Metazoa</taxon>
        <taxon>Ecdysozoa</taxon>
        <taxon>Nematoda</taxon>
        <taxon>Chromadorea</taxon>
        <taxon>Rhabditida</taxon>
        <taxon>Tylenchina</taxon>
        <taxon>Tylenchomorpha</taxon>
        <taxon>Tylenchoidea</taxon>
        <taxon>Meloidogynidae</taxon>
        <taxon>Meloidogyninae</taxon>
        <taxon>Meloidogyne</taxon>
    </lineage>
</organism>
<keyword evidence="2" id="KW-1185">Reference proteome</keyword>
<evidence type="ECO:0000313" key="1">
    <source>
        <dbReference type="EMBL" id="CAK5124673.1"/>
    </source>
</evidence>
<protein>
    <submittedName>
        <fullName evidence="1">Uncharacterized protein</fullName>
    </submittedName>
</protein>